<evidence type="ECO:0000256" key="2">
    <source>
        <dbReference type="SAM" id="SignalP"/>
    </source>
</evidence>
<dbReference type="InterPro" id="IPR005064">
    <property type="entry name" value="BUG"/>
</dbReference>
<keyword evidence="2" id="KW-0732">Signal</keyword>
<evidence type="ECO:0000256" key="1">
    <source>
        <dbReference type="ARBA" id="ARBA00006987"/>
    </source>
</evidence>
<dbReference type="EMBL" id="CP060714">
    <property type="protein sequence ID" value="QNN57257.1"/>
    <property type="molecule type" value="Genomic_DNA"/>
</dbReference>
<dbReference type="KEGG" id="drg:H9K76_22855"/>
<organism evidence="3 4">
    <name type="scientific">Diaphorobacter ruginosibacter</name>
    <dbReference type="NCBI Taxonomy" id="1715720"/>
    <lineage>
        <taxon>Bacteria</taxon>
        <taxon>Pseudomonadati</taxon>
        <taxon>Pseudomonadota</taxon>
        <taxon>Betaproteobacteria</taxon>
        <taxon>Burkholderiales</taxon>
        <taxon>Comamonadaceae</taxon>
        <taxon>Diaphorobacter</taxon>
    </lineage>
</organism>
<dbReference type="PANTHER" id="PTHR42928">
    <property type="entry name" value="TRICARBOXYLATE-BINDING PROTEIN"/>
    <property type="match status" value="1"/>
</dbReference>
<reference evidence="3 4" key="1">
    <citation type="submission" date="2020-08" db="EMBL/GenBank/DDBJ databases">
        <title>Genome sequence of Diaphorobacter ruginosibacter DSM 27467T.</title>
        <authorList>
            <person name="Hyun D.-W."/>
            <person name="Bae J.-W."/>
        </authorList>
    </citation>
    <scope>NUCLEOTIDE SEQUENCE [LARGE SCALE GENOMIC DNA]</scope>
    <source>
        <strain evidence="3 4">DSM 27467</strain>
    </source>
</reference>
<dbReference type="InterPro" id="IPR042100">
    <property type="entry name" value="Bug_dom1"/>
</dbReference>
<dbReference type="Proteomes" id="UP000515811">
    <property type="component" value="Chromosome"/>
</dbReference>
<dbReference type="Gene3D" id="3.40.190.150">
    <property type="entry name" value="Bordetella uptake gene, domain 1"/>
    <property type="match status" value="1"/>
</dbReference>
<keyword evidence="4" id="KW-1185">Reference proteome</keyword>
<sequence>MYRAIAAAAAATLALCVATAASAQGNWPSKPITIVVPFGAGGNTDVIARLTATHLTKALGTSVIVDNKPGASGLIAARQVLGQPADGHTLFMATATQVVTAPFVNASFNIDPLKEFAPVANIGANAFVITTRASLPAKTLGEFVDLAKKEPGKITYGSGGAGALTQLSAYMFARRAGLDMTHVPYKGGAAVITDLIGGQIDMYSASPSEVIPQMGTGKLRLLAISSPTRLKELPNVPTIAETYPGYEVSTWNGLVARAGTPPEILDRIAAEVAKMKDDPGISKKLEDMGVVPVFATRAAFGVQIQREVDMWGKALKNSGIRTD</sequence>
<feature type="chain" id="PRO_5028980223" evidence="2">
    <location>
        <begin position="24"/>
        <end position="323"/>
    </location>
</feature>
<evidence type="ECO:0000313" key="4">
    <source>
        <dbReference type="Proteomes" id="UP000515811"/>
    </source>
</evidence>
<proteinExistence type="inferred from homology"/>
<gene>
    <name evidence="3" type="ORF">H9K76_22855</name>
</gene>
<dbReference type="PIRSF" id="PIRSF017082">
    <property type="entry name" value="YflP"/>
    <property type="match status" value="1"/>
</dbReference>
<comment type="similarity">
    <text evidence="1">Belongs to the UPF0065 (bug) family.</text>
</comment>
<accession>A0A7G9RNT2</accession>
<dbReference type="Pfam" id="PF03401">
    <property type="entry name" value="TctC"/>
    <property type="match status" value="1"/>
</dbReference>
<protein>
    <submittedName>
        <fullName evidence="3">Tripartite tricarboxylate transporter substrate binding protein</fullName>
    </submittedName>
</protein>
<evidence type="ECO:0000313" key="3">
    <source>
        <dbReference type="EMBL" id="QNN57257.1"/>
    </source>
</evidence>
<dbReference type="SUPFAM" id="SSF53850">
    <property type="entry name" value="Periplasmic binding protein-like II"/>
    <property type="match status" value="1"/>
</dbReference>
<dbReference type="Gene3D" id="3.40.190.10">
    <property type="entry name" value="Periplasmic binding protein-like II"/>
    <property type="match status" value="1"/>
</dbReference>
<dbReference type="RefSeq" id="WP_187597522.1">
    <property type="nucleotide sequence ID" value="NZ_CP060714.1"/>
</dbReference>
<dbReference type="AlphaFoldDB" id="A0A7G9RNT2"/>
<feature type="signal peptide" evidence="2">
    <location>
        <begin position="1"/>
        <end position="23"/>
    </location>
</feature>
<dbReference type="CDD" id="cd07012">
    <property type="entry name" value="PBP2_Bug_TTT"/>
    <property type="match status" value="1"/>
</dbReference>
<name>A0A7G9RNT2_9BURK</name>
<dbReference type="PANTHER" id="PTHR42928:SF5">
    <property type="entry name" value="BLR1237 PROTEIN"/>
    <property type="match status" value="1"/>
</dbReference>